<dbReference type="AlphaFoldDB" id="A0A4R3YJI3"/>
<proteinExistence type="predicted"/>
<dbReference type="Gene3D" id="2.60.40.10">
    <property type="entry name" value="Immunoglobulins"/>
    <property type="match status" value="1"/>
</dbReference>
<dbReference type="EMBL" id="SMCS01000007">
    <property type="protein sequence ID" value="TCV92311.1"/>
    <property type="molecule type" value="Genomic_DNA"/>
</dbReference>
<accession>A0A4R3YJI3</accession>
<dbReference type="GO" id="GO:0071555">
    <property type="term" value="P:cell wall organization"/>
    <property type="evidence" value="ECO:0007669"/>
    <property type="project" value="InterPro"/>
</dbReference>
<evidence type="ECO:0000313" key="2">
    <source>
        <dbReference type="EMBL" id="TCV92311.1"/>
    </source>
</evidence>
<organism evidence="2 3">
    <name type="scientific">Luteibacter rhizovicinus</name>
    <dbReference type="NCBI Taxonomy" id="242606"/>
    <lineage>
        <taxon>Bacteria</taxon>
        <taxon>Pseudomonadati</taxon>
        <taxon>Pseudomonadota</taxon>
        <taxon>Gammaproteobacteria</taxon>
        <taxon>Lysobacterales</taxon>
        <taxon>Rhodanobacteraceae</taxon>
        <taxon>Luteibacter</taxon>
    </lineage>
</organism>
<dbReference type="InterPro" id="IPR050643">
    <property type="entry name" value="Periplasmic_pilus_chap"/>
</dbReference>
<dbReference type="OrthoDB" id="511700at2"/>
<evidence type="ECO:0000259" key="1">
    <source>
        <dbReference type="Pfam" id="PF00345"/>
    </source>
</evidence>
<protein>
    <submittedName>
        <fullName evidence="2">Fimbrial chaperone protein</fullName>
    </submittedName>
</protein>
<dbReference type="InterPro" id="IPR013783">
    <property type="entry name" value="Ig-like_fold"/>
</dbReference>
<gene>
    <name evidence="2" type="ORF">EC912_10716</name>
</gene>
<dbReference type="InterPro" id="IPR008962">
    <property type="entry name" value="PapD-like_sf"/>
</dbReference>
<name>A0A4R3YJI3_9GAMM</name>
<dbReference type="SUPFAM" id="SSF49354">
    <property type="entry name" value="PapD-like"/>
    <property type="match status" value="1"/>
</dbReference>
<dbReference type="Pfam" id="PF00345">
    <property type="entry name" value="PapD_N"/>
    <property type="match status" value="1"/>
</dbReference>
<dbReference type="Proteomes" id="UP000295645">
    <property type="component" value="Unassembled WGS sequence"/>
</dbReference>
<feature type="domain" description="Pili assembly chaperone N-terminal" evidence="1">
    <location>
        <begin position="5"/>
        <end position="122"/>
    </location>
</feature>
<dbReference type="InterPro" id="IPR016147">
    <property type="entry name" value="Pili_assmbl_chaperone_N"/>
</dbReference>
<comment type="caution">
    <text evidence="2">The sequence shown here is derived from an EMBL/GenBank/DDBJ whole genome shotgun (WGS) entry which is preliminary data.</text>
</comment>
<dbReference type="PANTHER" id="PTHR30251:SF4">
    <property type="entry name" value="SLR1668 PROTEIN"/>
    <property type="match status" value="1"/>
</dbReference>
<reference evidence="2 3" key="1">
    <citation type="submission" date="2019-03" db="EMBL/GenBank/DDBJ databases">
        <title>Above-ground endophytic microbial communities from plants in different locations in the United States.</title>
        <authorList>
            <person name="Frank C."/>
        </authorList>
    </citation>
    <scope>NUCLEOTIDE SEQUENCE [LARGE SCALE GENOMIC DNA]</scope>
    <source>
        <strain evidence="2 3">LP_13_YM</strain>
    </source>
</reference>
<keyword evidence="3" id="KW-1185">Reference proteome</keyword>
<evidence type="ECO:0000313" key="3">
    <source>
        <dbReference type="Proteomes" id="UP000295645"/>
    </source>
</evidence>
<dbReference type="GO" id="GO:0030288">
    <property type="term" value="C:outer membrane-bounded periplasmic space"/>
    <property type="evidence" value="ECO:0007669"/>
    <property type="project" value="InterPro"/>
</dbReference>
<sequence>MASGLQVSPIGLQLAANAQADALWLTNTGTNTIQAQVRVFRWTQVDGKDRLEPTRDLIVSPPMISVAPGDRQLIRVIRSVDAPVGTELAYRVLVDELPLDQEAKPGLRFVLRYSIPIFLVPSDGAKTATLRATWRDGPDGTALEVRNSGSGHAQIADLAIVGAQNNRTVLLPGLVGYALPGSTMSWRVPPQSNPRGGAVRARINGEVSESTLTVDADGR</sequence>
<dbReference type="PANTHER" id="PTHR30251">
    <property type="entry name" value="PILUS ASSEMBLY CHAPERONE"/>
    <property type="match status" value="1"/>
</dbReference>